<dbReference type="CDD" id="cd23767">
    <property type="entry name" value="IQCD"/>
    <property type="match status" value="4"/>
</dbReference>
<feature type="compositionally biased region" description="Low complexity" evidence="5">
    <location>
        <begin position="1496"/>
        <end position="1507"/>
    </location>
</feature>
<feature type="compositionally biased region" description="Polar residues" evidence="5">
    <location>
        <begin position="346"/>
        <end position="359"/>
    </location>
</feature>
<dbReference type="Proteomes" id="UP000027135">
    <property type="component" value="Unassembled WGS sequence"/>
</dbReference>
<dbReference type="FunFam" id="1.20.5.190:FF:000055">
    <property type="entry name" value="Putative microtubule-associated protein futsch"/>
    <property type="match status" value="2"/>
</dbReference>
<keyword evidence="7" id="KW-1185">Reference proteome</keyword>
<feature type="compositionally biased region" description="Polar residues" evidence="5">
    <location>
        <begin position="999"/>
        <end position="1013"/>
    </location>
</feature>
<dbReference type="SUPFAM" id="SSF52540">
    <property type="entry name" value="P-loop containing nucleoside triphosphate hydrolases"/>
    <property type="match status" value="1"/>
</dbReference>
<protein>
    <submittedName>
        <fullName evidence="6">Abnormal spindle-like microcephaly-associated protein-like protein</fullName>
    </submittedName>
</protein>
<evidence type="ECO:0000256" key="1">
    <source>
        <dbReference type="ARBA" id="ARBA00004496"/>
    </source>
</evidence>
<feature type="compositionally biased region" description="Basic and acidic residues" evidence="5">
    <location>
        <begin position="1105"/>
        <end position="1114"/>
    </location>
</feature>
<feature type="region of interest" description="Disordered" evidence="5">
    <location>
        <begin position="48"/>
        <end position="75"/>
    </location>
</feature>
<feature type="region of interest" description="Disordered" evidence="5">
    <location>
        <begin position="800"/>
        <end position="1212"/>
    </location>
</feature>
<organism evidence="6 7">
    <name type="scientific">Zootermopsis nevadensis</name>
    <name type="common">Dampwood termite</name>
    <dbReference type="NCBI Taxonomy" id="136037"/>
    <lineage>
        <taxon>Eukaryota</taxon>
        <taxon>Metazoa</taxon>
        <taxon>Ecdysozoa</taxon>
        <taxon>Arthropoda</taxon>
        <taxon>Hexapoda</taxon>
        <taxon>Insecta</taxon>
        <taxon>Pterygota</taxon>
        <taxon>Neoptera</taxon>
        <taxon>Polyneoptera</taxon>
        <taxon>Dictyoptera</taxon>
        <taxon>Blattodea</taxon>
        <taxon>Blattoidea</taxon>
        <taxon>Termitoidae</taxon>
        <taxon>Termopsidae</taxon>
        <taxon>Zootermopsis</taxon>
    </lineage>
</organism>
<feature type="region of interest" description="Disordered" evidence="5">
    <location>
        <begin position="1490"/>
        <end position="1512"/>
    </location>
</feature>
<dbReference type="OMA" id="DEESNCA"/>
<feature type="compositionally biased region" description="Basic and acidic residues" evidence="5">
    <location>
        <begin position="1564"/>
        <end position="1581"/>
    </location>
</feature>
<feature type="compositionally biased region" description="Basic and acidic residues" evidence="5">
    <location>
        <begin position="895"/>
        <end position="915"/>
    </location>
</feature>
<feature type="compositionally biased region" description="Basic and acidic residues" evidence="5">
    <location>
        <begin position="253"/>
        <end position="267"/>
    </location>
</feature>
<evidence type="ECO:0000256" key="4">
    <source>
        <dbReference type="ARBA" id="ARBA00022860"/>
    </source>
</evidence>
<sequence length="1737" mass="185854">MSAHTAGLSPSSTRSSDKAAIPQDTTADVADLVEQPEKEPLEVIDIHNEDELTLTEKPNESASELNGTVKADDDDSGKLIAAATGALAVISVAATVAAVTTNDEENKKPAEETKVIAESGSTNVSTLKIPANSNADNVEVTEDRDAKSPKLVKSEDEVVFVQAVSGENDSAAERKESASSSTPLTEEATIFSEEPPSESVPDNKLSTAISEEIPEQGRRATSASQIVVNEDFGGSRPTSAVAEGTIPPSASPTKEESVPEQQQHEETSMLPSGTPPTRSRPQSGTEERSRPVSATESNKEASRQINSAEFSKENREISENNTVEISEAAEVGNQVTTAEGADRPTSGVQGSEQPVSATGSVKEDVSTPQSVAESNEGQKSGSAESAVDNFDVSEEVNEIRPVSIAVSMKEESSRPVSVLELTTQERSRPASSAVDNIEVSEEPADSRPASAVKSVTQEENVASENEELAIEPGESPPINADEVEDGERESKISGVDYVETADSRPVSVIESGKESETRSVNAAQPSKEEEEEENPDVPEEPTAISPLVANESVAVGSRSENLEINTVQNPKETETCLPVVVSESTKEDVSQSGSIIEPNEEKESWPVHSTTDNTKLSEEPTRNGTVNTISEPTKEDRSQPISIIEPAMEGGPIYSSTDDVELSEQTGNGIVSAVFRHPTSTIATDKEENGPENPINSAKYEGSRQTSVVDNEVSKTPSECQPVFDSAQGEMSNAVCVKALTEEAEIRPATASESVKEDGIESAGSTEGNADITEERSENQLLNAECLGNGEGNRPVSAVTSEVETMYRPTSPIVKEEFSVERGESRVSAKEDSRPGSAKEYAKEGIGAIGDVESTKEDENRSETEATKEDEEESNLHSATGLTQGEEGGLIHTAELAKEEASRPNDDAVLVRDEGTTQATDAESIKDEATEQVSTNGEVDLAKEEAGMQMVAADSGNEEETNQGNTAESISELSRPVSLSDSTKDERSRAQNVAADDTGPTQTSQSRSVSASGSIIEENSVTENVENSAESTRNKPLSATESIKEGSQTVSSADVKRSSTEEQSVPGVEDESEEVAPEPIDVQIAEHEIGKTTRSPSSAAPSADTQERTEDGRSTAEVGNDSGPPSALLSIGAESETTKEASEQGLLSSGVGGTTEGVESPTSTHTDDIPSLTVTETVDDPGSDGEAGPSVSENKPGEDEKRAVTEGADDKMTVVDETQAQNTAATMIQASFRGYQTRQALSKAAEKDEVPQSVMSHDFLFGPEVQPSLAVEDSTVDGTPRDQETEERQQEADNELMELQKPQECDEFRAPPKDASDDLTGADSSMSTAATKIQAGVRGFLARRHVHNMIASNSTTAPSIGDSQQSLRDTITSQEMEDEGVHVSGSMETEVQKQHPFSMDEEISQSQENTTTTKNVKIENGLSLDSHMKEKAQRTAVTKSAISLHLDGPVNEDEDRNVWQTLQQEELDDAATKIQSSYRGYRMRRSLKREDAVQMTTTSTSSNTASSDVIPNPMRHTGEFHDMMVLPPSPEEDINDTSARNHVVTASSTPLQSDDDVTPAAGNKETDMTESKQGGEAKMDETATVSEAEAATRIKASHHGFETRQDIKTANLAASKIQAGFRGYKVRKQLREHTEEDNKNGPRSQGSLSQSSNQEEEEEEVRATNGTPAGDIEDKSATMIQAGVRGYLVRKRRQAESDAAVKIQAGFRGYQARREVKARQQQQQQQQQKKDPRRIPE</sequence>
<feature type="compositionally biased region" description="Acidic residues" evidence="5">
    <location>
        <begin position="528"/>
        <end position="539"/>
    </location>
</feature>
<dbReference type="STRING" id="136037.A0A067RFJ0"/>
<evidence type="ECO:0000313" key="6">
    <source>
        <dbReference type="EMBL" id="KDR17791.1"/>
    </source>
</evidence>
<feature type="compositionally biased region" description="Polar residues" evidence="5">
    <location>
        <begin position="269"/>
        <end position="284"/>
    </location>
</feature>
<dbReference type="Pfam" id="PF00612">
    <property type="entry name" value="IQ"/>
    <property type="match status" value="6"/>
</dbReference>
<dbReference type="InterPro" id="IPR027417">
    <property type="entry name" value="P-loop_NTPase"/>
</dbReference>
<evidence type="ECO:0000256" key="5">
    <source>
        <dbReference type="SAM" id="MobiDB-lite"/>
    </source>
</evidence>
<feature type="compositionally biased region" description="Polar residues" evidence="5">
    <location>
        <begin position="558"/>
        <end position="570"/>
    </location>
</feature>
<dbReference type="PANTHER" id="PTHR22706">
    <property type="entry name" value="ASSEMBLY FACTOR FOR SPINDLE MICROTUBULES"/>
    <property type="match status" value="1"/>
</dbReference>
<dbReference type="GO" id="GO:0000278">
    <property type="term" value="P:mitotic cell cycle"/>
    <property type="evidence" value="ECO:0007669"/>
    <property type="project" value="TreeGrafter"/>
</dbReference>
<dbReference type="EMBL" id="KK852718">
    <property type="protein sequence ID" value="KDR17791.1"/>
    <property type="molecule type" value="Genomic_DNA"/>
</dbReference>
<dbReference type="GO" id="GO:0007051">
    <property type="term" value="P:spindle organization"/>
    <property type="evidence" value="ECO:0007669"/>
    <property type="project" value="TreeGrafter"/>
</dbReference>
<name>A0A067RFJ0_ZOONE</name>
<feature type="compositionally biased region" description="Basic and acidic residues" evidence="5">
    <location>
        <begin position="1279"/>
        <end position="1291"/>
    </location>
</feature>
<feature type="compositionally biased region" description="Basic and acidic residues" evidence="5">
    <location>
        <begin position="141"/>
        <end position="156"/>
    </location>
</feature>
<feature type="compositionally biased region" description="Basic and acidic residues" evidence="5">
    <location>
        <begin position="1629"/>
        <end position="1640"/>
    </location>
</feature>
<dbReference type="InParanoid" id="A0A067RFJ0"/>
<feature type="compositionally biased region" description="Low complexity" evidence="5">
    <location>
        <begin position="1017"/>
        <end position="1031"/>
    </location>
</feature>
<feature type="region of interest" description="Disordered" evidence="5">
    <location>
        <begin position="681"/>
        <end position="726"/>
    </location>
</feature>
<comment type="subcellular location">
    <subcellularLocation>
        <location evidence="1">Cytoplasm</location>
    </subcellularLocation>
</comment>
<feature type="compositionally biased region" description="Polar residues" evidence="5">
    <location>
        <begin position="622"/>
        <end position="631"/>
    </location>
</feature>
<feature type="compositionally biased region" description="Low complexity" evidence="5">
    <location>
        <begin position="1644"/>
        <end position="1653"/>
    </location>
</feature>
<dbReference type="InterPro" id="IPR051185">
    <property type="entry name" value="ASPM"/>
</dbReference>
<keyword evidence="4" id="KW-0112">Calmodulin-binding</keyword>
<keyword evidence="2" id="KW-0963">Cytoplasm</keyword>
<feature type="compositionally biased region" description="Polar residues" evidence="5">
    <location>
        <begin position="453"/>
        <end position="463"/>
    </location>
</feature>
<feature type="compositionally biased region" description="Basic and acidic residues" evidence="5">
    <location>
        <begin position="853"/>
        <end position="867"/>
    </location>
</feature>
<evidence type="ECO:0000256" key="2">
    <source>
        <dbReference type="ARBA" id="ARBA00022490"/>
    </source>
</evidence>
<dbReference type="InterPro" id="IPR000048">
    <property type="entry name" value="IQ_motif_EF-hand-BS"/>
</dbReference>
<feature type="compositionally biased region" description="Polar residues" evidence="5">
    <location>
        <begin position="703"/>
        <end position="719"/>
    </location>
</feature>
<dbReference type="GO" id="GO:0051295">
    <property type="term" value="P:establishment of meiotic spindle localization"/>
    <property type="evidence" value="ECO:0007669"/>
    <property type="project" value="TreeGrafter"/>
</dbReference>
<feature type="compositionally biased region" description="Basic and acidic residues" evidence="5">
    <location>
        <begin position="1301"/>
        <end position="1316"/>
    </location>
</feature>
<feature type="compositionally biased region" description="Polar residues" evidence="5">
    <location>
        <begin position="962"/>
        <end position="981"/>
    </location>
</feature>
<feature type="compositionally biased region" description="Basic and acidic residues" evidence="5">
    <location>
        <begin position="814"/>
        <end position="834"/>
    </location>
</feature>
<proteinExistence type="predicted"/>
<feature type="compositionally biased region" description="Basic and acidic residues" evidence="5">
    <location>
        <begin position="1728"/>
        <end position="1737"/>
    </location>
</feature>
<feature type="compositionally biased region" description="Polar residues" evidence="5">
    <location>
        <begin position="1034"/>
        <end position="1052"/>
    </location>
</feature>
<accession>A0A067RFJ0</accession>
<feature type="region of interest" description="Disordered" evidence="5">
    <location>
        <begin position="1264"/>
        <end position="1325"/>
    </location>
</feature>
<dbReference type="PANTHER" id="PTHR22706:SF1">
    <property type="entry name" value="ASSEMBLY FACTOR FOR SPINDLE MICROTUBULES"/>
    <property type="match status" value="1"/>
</dbReference>
<evidence type="ECO:0000313" key="7">
    <source>
        <dbReference type="Proteomes" id="UP000027135"/>
    </source>
</evidence>
<dbReference type="GO" id="GO:0000922">
    <property type="term" value="C:spindle pole"/>
    <property type="evidence" value="ECO:0007669"/>
    <property type="project" value="TreeGrafter"/>
</dbReference>
<feature type="region of interest" description="Disordered" evidence="5">
    <location>
        <begin position="1622"/>
        <end position="1677"/>
    </location>
</feature>
<feature type="compositionally biased region" description="Polar residues" evidence="5">
    <location>
        <begin position="126"/>
        <end position="136"/>
    </location>
</feature>
<feature type="region of interest" description="Disordered" evidence="5">
    <location>
        <begin position="748"/>
        <end position="776"/>
    </location>
</feature>
<keyword evidence="3" id="KW-0677">Repeat</keyword>
<dbReference type="SMART" id="SM00015">
    <property type="entry name" value="IQ"/>
    <property type="match status" value="6"/>
</dbReference>
<dbReference type="Gene3D" id="1.20.5.190">
    <property type="match status" value="3"/>
</dbReference>
<dbReference type="GO" id="GO:0005516">
    <property type="term" value="F:calmodulin binding"/>
    <property type="evidence" value="ECO:0007669"/>
    <property type="project" value="UniProtKB-KW"/>
</dbReference>
<evidence type="ECO:0000256" key="3">
    <source>
        <dbReference type="ARBA" id="ARBA00022737"/>
    </source>
</evidence>
<dbReference type="PROSITE" id="PS50096">
    <property type="entry name" value="IQ"/>
    <property type="match status" value="6"/>
</dbReference>
<feature type="compositionally biased region" description="Polar residues" evidence="5">
    <location>
        <begin position="366"/>
        <end position="383"/>
    </location>
</feature>
<reference evidence="6 7" key="1">
    <citation type="journal article" date="2014" name="Nat. Commun.">
        <title>Molecular traces of alternative social organization in a termite genome.</title>
        <authorList>
            <person name="Terrapon N."/>
            <person name="Li C."/>
            <person name="Robertson H.M."/>
            <person name="Ji L."/>
            <person name="Meng X."/>
            <person name="Booth W."/>
            <person name="Chen Z."/>
            <person name="Childers C.P."/>
            <person name="Glastad K.M."/>
            <person name="Gokhale K."/>
            <person name="Gowin J."/>
            <person name="Gronenberg W."/>
            <person name="Hermansen R.A."/>
            <person name="Hu H."/>
            <person name="Hunt B.G."/>
            <person name="Huylmans A.K."/>
            <person name="Khalil S.M."/>
            <person name="Mitchell R.D."/>
            <person name="Munoz-Torres M.C."/>
            <person name="Mustard J.A."/>
            <person name="Pan H."/>
            <person name="Reese J.T."/>
            <person name="Scharf M.E."/>
            <person name="Sun F."/>
            <person name="Vogel H."/>
            <person name="Xiao J."/>
            <person name="Yang W."/>
            <person name="Yang Z."/>
            <person name="Yang Z."/>
            <person name="Zhou J."/>
            <person name="Zhu J."/>
            <person name="Brent C.S."/>
            <person name="Elsik C.G."/>
            <person name="Goodisman M.A."/>
            <person name="Liberles D.A."/>
            <person name="Roe R.M."/>
            <person name="Vargo E.L."/>
            <person name="Vilcinskas A."/>
            <person name="Wang J."/>
            <person name="Bornberg-Bauer E."/>
            <person name="Korb J."/>
            <person name="Zhang G."/>
            <person name="Liebig J."/>
        </authorList>
    </citation>
    <scope>NUCLEOTIDE SEQUENCE [LARGE SCALE GENOMIC DNA]</scope>
    <source>
        <tissue evidence="6">Whole organism</tissue>
    </source>
</reference>
<feature type="region of interest" description="Disordered" evidence="5">
    <location>
        <begin position="1"/>
        <end position="26"/>
    </location>
</feature>
<feature type="region of interest" description="Disordered" evidence="5">
    <location>
        <begin position="1712"/>
        <end position="1737"/>
    </location>
</feature>
<gene>
    <name evidence="6" type="ORF">L798_08136</name>
</gene>
<dbReference type="eggNOG" id="ENOG502SARE">
    <property type="taxonomic scope" value="Eukaryota"/>
</dbReference>
<dbReference type="GO" id="GO:0005737">
    <property type="term" value="C:cytoplasm"/>
    <property type="evidence" value="ECO:0007669"/>
    <property type="project" value="UniProtKB-SubCell"/>
</dbReference>
<feature type="region of interest" description="Disordered" evidence="5">
    <location>
        <begin position="1544"/>
        <end position="1586"/>
    </location>
</feature>
<feature type="compositionally biased region" description="Basic and acidic residues" evidence="5">
    <location>
        <begin position="1195"/>
        <end position="1212"/>
    </location>
</feature>
<feature type="region of interest" description="Disordered" evidence="5">
    <location>
        <begin position="126"/>
        <end position="657"/>
    </location>
</feature>